<evidence type="ECO:0000313" key="6">
    <source>
        <dbReference type="EMBL" id="SMQ74184.1"/>
    </source>
</evidence>
<comment type="subunit">
    <text evidence="3">Homotetramer.</text>
</comment>
<dbReference type="SUPFAM" id="SSF55347">
    <property type="entry name" value="Glyceraldehyde-3-phosphate dehydrogenase-like, C-terminal domain"/>
    <property type="match status" value="1"/>
</dbReference>
<protein>
    <recommendedName>
        <fullName evidence="3">Inositol 2-dehydrogenase</fullName>
        <ecNumber evidence="3">1.1.1.18</ecNumber>
    </recommendedName>
    <alternativeName>
        <fullName evidence="3">Myo-inositol 2-dehydrogenase</fullName>
        <shortName evidence="3">MI 2-dehydrogenase</shortName>
    </alternativeName>
</protein>
<dbReference type="InterPro" id="IPR023794">
    <property type="entry name" value="MI/DCI_dehydrogenase"/>
</dbReference>
<dbReference type="EMBL" id="FXWJ01000005">
    <property type="protein sequence ID" value="SMQ74184.1"/>
    <property type="molecule type" value="Genomic_DNA"/>
</dbReference>
<evidence type="ECO:0000259" key="4">
    <source>
        <dbReference type="Pfam" id="PF01408"/>
    </source>
</evidence>
<dbReference type="SUPFAM" id="SSF51735">
    <property type="entry name" value="NAD(P)-binding Rossmann-fold domains"/>
    <property type="match status" value="1"/>
</dbReference>
<evidence type="ECO:0000256" key="2">
    <source>
        <dbReference type="ARBA" id="ARBA00023027"/>
    </source>
</evidence>
<evidence type="ECO:0000256" key="1">
    <source>
        <dbReference type="ARBA" id="ARBA00023002"/>
    </source>
</evidence>
<comment type="similarity">
    <text evidence="3">Belongs to the Gfo/Idh/MocA family.</text>
</comment>
<dbReference type="RefSeq" id="WP_086475092.1">
    <property type="nucleotide sequence ID" value="NZ_FXWJ01000005.1"/>
</dbReference>
<keyword evidence="1 3" id="KW-0560">Oxidoreductase</keyword>
<comment type="caution">
    <text evidence="6">The sequence shown here is derived from an EMBL/GenBank/DDBJ whole genome shotgun (WGS) entry which is preliminary data.</text>
</comment>
<feature type="domain" description="GFO/IDH/MocA-like oxidoreductase" evidence="5">
    <location>
        <begin position="149"/>
        <end position="262"/>
    </location>
</feature>
<feature type="domain" description="Gfo/Idh/MocA-like oxidoreductase N-terminal" evidence="4">
    <location>
        <begin position="20"/>
        <end position="135"/>
    </location>
</feature>
<dbReference type="PANTHER" id="PTHR43593">
    <property type="match status" value="1"/>
</dbReference>
<dbReference type="InterPro" id="IPR000683">
    <property type="entry name" value="Gfo/Idh/MocA-like_OxRdtase_N"/>
</dbReference>
<dbReference type="InterPro" id="IPR050424">
    <property type="entry name" value="Gfo-Idh-MocA_inositol_DH"/>
</dbReference>
<dbReference type="EC" id="1.1.1.18" evidence="3"/>
<dbReference type="Gene3D" id="3.40.50.720">
    <property type="entry name" value="NAD(P)-binding Rossmann-like Domain"/>
    <property type="match status" value="1"/>
</dbReference>
<keyword evidence="2 3" id="KW-0520">NAD</keyword>
<dbReference type="InterPro" id="IPR036291">
    <property type="entry name" value="NAD(P)-bd_dom_sf"/>
</dbReference>
<dbReference type="Proteomes" id="UP000194464">
    <property type="component" value="Unassembled WGS sequence"/>
</dbReference>
<evidence type="ECO:0000259" key="5">
    <source>
        <dbReference type="Pfam" id="PF22725"/>
    </source>
</evidence>
<evidence type="ECO:0000256" key="3">
    <source>
        <dbReference type="HAMAP-Rule" id="MF_01671"/>
    </source>
</evidence>
<evidence type="ECO:0000313" key="7">
    <source>
        <dbReference type="Proteomes" id="UP000194464"/>
    </source>
</evidence>
<comment type="catalytic activity">
    <reaction evidence="3">
        <text>myo-inositol + NAD(+) = scyllo-inosose + NADH + H(+)</text>
        <dbReference type="Rhea" id="RHEA:16949"/>
        <dbReference type="ChEBI" id="CHEBI:15378"/>
        <dbReference type="ChEBI" id="CHEBI:17268"/>
        <dbReference type="ChEBI" id="CHEBI:17811"/>
        <dbReference type="ChEBI" id="CHEBI:57540"/>
        <dbReference type="ChEBI" id="CHEBI:57945"/>
        <dbReference type="EC" id="1.1.1.18"/>
    </reaction>
</comment>
<dbReference type="HAMAP" id="MF_01671">
    <property type="entry name" value="IolG"/>
    <property type="match status" value="1"/>
</dbReference>
<dbReference type="Gene3D" id="3.30.360.10">
    <property type="entry name" value="Dihydrodipicolinate Reductase, domain 2"/>
    <property type="match status" value="1"/>
</dbReference>
<keyword evidence="7" id="KW-1185">Reference proteome</keyword>
<gene>
    <name evidence="3" type="primary">iolG</name>
    <name evidence="6" type="ORF">SAMN06295909_3550</name>
</gene>
<dbReference type="InterPro" id="IPR055170">
    <property type="entry name" value="GFO_IDH_MocA-like_dom"/>
</dbReference>
<comment type="function">
    <text evidence="3">Involved in the oxidation of myo-inositol (MI) to 2-keto-myo-inositol (2KMI or 2-inosose).</text>
</comment>
<sequence>MRITSTITSPTDTEREPGDIRVGVIGAGVMGADHVKRITERVSGAVVSAVIEPDTGRAAAAVAAAPGSAAFTSLEDAIAAQAVDAVLIATPGQFHEPVLLPALAAGLPILCEKPLTPSPVSSLKVMEAEQQLDRPHIQVGFMRRFDAEYQQLRALVDSGEAGELLMLRGVHRNASVAESYTQTMLITDSVVHEFDVLPWVAGSTVTSVEVKFPRRNASAPRHLREPILVLIGLENGVLVDVEMNVSAQFGYQVGTEAVFSQAVARIGQPSGLQLWQGGRFGVGEHTSFVTRFASAYDAQVQRWVNAVRSGALVDGPNAWDGYKVALACEAGVAALTTDGPVPVALPERPSFYA</sequence>
<name>A0ABY1RHC9_9MICO</name>
<dbReference type="Pfam" id="PF01408">
    <property type="entry name" value="GFO_IDH_MocA"/>
    <property type="match status" value="1"/>
</dbReference>
<dbReference type="PANTHER" id="PTHR43593:SF1">
    <property type="entry name" value="INOSITOL 2-DEHYDROGENASE"/>
    <property type="match status" value="1"/>
</dbReference>
<reference evidence="6 7" key="1">
    <citation type="submission" date="2017-04" db="EMBL/GenBank/DDBJ databases">
        <authorList>
            <person name="Varghese N."/>
            <person name="Submissions S."/>
        </authorList>
    </citation>
    <scope>NUCLEOTIDE SEQUENCE [LARGE SCALE GENOMIC DNA]</scope>
    <source>
        <strain evidence="6 7">VKM Ac-1784</strain>
    </source>
</reference>
<accession>A0ABY1RHC9</accession>
<organism evidence="6 7">
    <name type="scientific">Plantibacter elymi</name>
    <name type="common">nom. nud.</name>
    <dbReference type="NCBI Taxonomy" id="199708"/>
    <lineage>
        <taxon>Bacteria</taxon>
        <taxon>Bacillati</taxon>
        <taxon>Actinomycetota</taxon>
        <taxon>Actinomycetes</taxon>
        <taxon>Micrococcales</taxon>
        <taxon>Microbacteriaceae</taxon>
        <taxon>Plantibacter</taxon>
    </lineage>
</organism>
<proteinExistence type="inferred from homology"/>
<dbReference type="Pfam" id="PF22725">
    <property type="entry name" value="GFO_IDH_MocA_C3"/>
    <property type="match status" value="1"/>
</dbReference>